<evidence type="ECO:0000259" key="1">
    <source>
        <dbReference type="PROSITE" id="PS51725"/>
    </source>
</evidence>
<gene>
    <name evidence="2" type="ORF">LPB3_06590</name>
</gene>
<name>A0A1B8TWX0_9FLAO</name>
<dbReference type="RefSeq" id="WP_065318816.1">
    <property type="nucleotide sequence ID" value="NZ_CAXBLX010000005.1"/>
</dbReference>
<dbReference type="OrthoDB" id="1120859at2"/>
<reference evidence="3" key="1">
    <citation type="submission" date="2016-02" db="EMBL/GenBank/DDBJ databases">
        <authorList>
            <person name="Shin S.-K."/>
            <person name="Yi H."/>
            <person name="Kim E."/>
        </authorList>
    </citation>
    <scope>NUCLEOTIDE SEQUENCE [LARGE SCALE GENOMIC DNA]</scope>
    <source>
        <strain evidence="3">LPB0003</strain>
    </source>
</reference>
<dbReference type="PROSITE" id="PS51725">
    <property type="entry name" value="ABM"/>
    <property type="match status" value="1"/>
</dbReference>
<dbReference type="KEGG" id="pob:LPB03_05900"/>
<proteinExistence type="predicted"/>
<dbReference type="InterPro" id="IPR011008">
    <property type="entry name" value="Dimeric_a/b-barrel"/>
</dbReference>
<organism evidence="2 3">
    <name type="scientific">Polaribacter vadi</name>
    <dbReference type="NCBI Taxonomy" id="1774273"/>
    <lineage>
        <taxon>Bacteria</taxon>
        <taxon>Pseudomonadati</taxon>
        <taxon>Bacteroidota</taxon>
        <taxon>Flavobacteriia</taxon>
        <taxon>Flavobacteriales</taxon>
        <taxon>Flavobacteriaceae</taxon>
    </lineage>
</organism>
<dbReference type="AlphaFoldDB" id="A0A1B8TWX0"/>
<keyword evidence="3" id="KW-1185">Reference proteome</keyword>
<evidence type="ECO:0000313" key="2">
    <source>
        <dbReference type="EMBL" id="OBY64064.1"/>
    </source>
</evidence>
<keyword evidence="2" id="KW-0560">Oxidoreductase</keyword>
<accession>A0A1B8TWX0</accession>
<sequence length="98" mass="11964">MFVRIVKMSFHSKHIAAFLEMFEEKKQLIRNSDGNKLLELYQDKNNPEIFFTYSYWEHESDLENYKNSELFLKTWKQTKTYFNDKPQAWSVDKKVSLQ</sequence>
<keyword evidence="2" id="KW-0503">Monooxygenase</keyword>
<comment type="caution">
    <text evidence="2">The sequence shown here is derived from an EMBL/GenBank/DDBJ whole genome shotgun (WGS) entry which is preliminary data.</text>
</comment>
<dbReference type="Gene3D" id="3.30.70.100">
    <property type="match status" value="1"/>
</dbReference>
<protein>
    <submittedName>
        <fullName evidence="2">Antibiotic biosynthesis monooxygenase</fullName>
    </submittedName>
</protein>
<dbReference type="GO" id="GO:0004497">
    <property type="term" value="F:monooxygenase activity"/>
    <property type="evidence" value="ECO:0007669"/>
    <property type="project" value="UniProtKB-KW"/>
</dbReference>
<feature type="domain" description="ABM" evidence="1">
    <location>
        <begin position="2"/>
        <end position="91"/>
    </location>
</feature>
<dbReference type="InterPro" id="IPR007138">
    <property type="entry name" value="ABM_dom"/>
</dbReference>
<dbReference type="Proteomes" id="UP000092584">
    <property type="component" value="Unassembled WGS sequence"/>
</dbReference>
<dbReference type="Pfam" id="PF03992">
    <property type="entry name" value="ABM"/>
    <property type="match status" value="1"/>
</dbReference>
<dbReference type="STRING" id="1774273.LPB03_05900"/>
<dbReference type="SUPFAM" id="SSF54909">
    <property type="entry name" value="Dimeric alpha+beta barrel"/>
    <property type="match status" value="1"/>
</dbReference>
<evidence type="ECO:0000313" key="3">
    <source>
        <dbReference type="Proteomes" id="UP000092584"/>
    </source>
</evidence>
<dbReference type="EMBL" id="LSFM01000022">
    <property type="protein sequence ID" value="OBY64064.1"/>
    <property type="molecule type" value="Genomic_DNA"/>
</dbReference>